<dbReference type="Gene3D" id="3.20.20.80">
    <property type="entry name" value="Glycosidases"/>
    <property type="match status" value="1"/>
</dbReference>
<dbReference type="GO" id="GO:0008422">
    <property type="term" value="F:beta-glucosidase activity"/>
    <property type="evidence" value="ECO:0007669"/>
    <property type="project" value="TreeGrafter"/>
</dbReference>
<evidence type="ECO:0000256" key="2">
    <source>
        <dbReference type="ARBA" id="ARBA00022801"/>
    </source>
</evidence>
<accession>A0AAN0MDJ6</accession>
<dbReference type="EMBL" id="CP151767">
    <property type="protein sequence ID" value="WZU69650.2"/>
    <property type="molecule type" value="Genomic_DNA"/>
</dbReference>
<dbReference type="AlphaFoldDB" id="A0AAN0MDJ6"/>
<dbReference type="RefSeq" id="WP_373635115.1">
    <property type="nucleotide sequence ID" value="NZ_CP151767.2"/>
</dbReference>
<dbReference type="PANTHER" id="PTHR31297:SF41">
    <property type="entry name" value="ENDOGLUCANASE, PUTATIVE (AFU_ORTHOLOGUE AFUA_5G01830)-RELATED"/>
    <property type="match status" value="1"/>
</dbReference>
<organism evidence="9 10">
    <name type="scientific">Yoonia rhodophyticola</name>
    <dbReference type="NCBI Taxonomy" id="3137370"/>
    <lineage>
        <taxon>Bacteria</taxon>
        <taxon>Pseudomonadati</taxon>
        <taxon>Pseudomonadota</taxon>
        <taxon>Alphaproteobacteria</taxon>
        <taxon>Rhodobacterales</taxon>
        <taxon>Paracoccaceae</taxon>
        <taxon>Yoonia</taxon>
    </lineage>
</organism>
<reference evidence="9 10" key="2">
    <citation type="submission" date="2024-08" db="EMBL/GenBank/DDBJ databases">
        <title>Phylogenomic analyses of a clade within the roseobacter group suggest taxonomic reassignments of species of the genera Aestuariivita, Citreicella, Loktanella, Nautella, Pelagibaca, Ruegeria, Thalassobius, Thiobacimonas and Tropicibacter, and the proposal o.</title>
        <authorList>
            <person name="Jeon C.O."/>
        </authorList>
    </citation>
    <scope>NUCLEOTIDE SEQUENCE [LARGE SCALE GENOMIC DNA]</scope>
    <source>
        <strain evidence="9 10">SS1-5</strain>
    </source>
</reference>
<feature type="domain" description="Glycoside hydrolase family 5" evidence="8">
    <location>
        <begin position="25"/>
        <end position="269"/>
    </location>
</feature>
<keyword evidence="10" id="KW-1185">Reference proteome</keyword>
<keyword evidence="2 7" id="KW-0378">Hydrolase</keyword>
<dbReference type="GO" id="GO:0009986">
    <property type="term" value="C:cell surface"/>
    <property type="evidence" value="ECO:0007669"/>
    <property type="project" value="TreeGrafter"/>
</dbReference>
<reference evidence="10" key="1">
    <citation type="submission" date="2024-04" db="EMBL/GenBank/DDBJ databases">
        <title>Phylogenomic analyses of a clade within the roseobacter group suggest taxonomic reassignments of species of the genera Aestuariivita, Citreicella, Loktanella, Nautella, Pelagibaca, Ruegeria, Thalassobius, Thiobacimonas and Tropicibacter, and the proposal o.</title>
        <authorList>
            <person name="Jeon C.O."/>
        </authorList>
    </citation>
    <scope>NUCLEOTIDE SEQUENCE [LARGE SCALE GENOMIC DNA]</scope>
    <source>
        <strain evidence="10">SS1-5</strain>
    </source>
</reference>
<dbReference type="SUPFAM" id="SSF51445">
    <property type="entry name" value="(Trans)glycosidases"/>
    <property type="match status" value="1"/>
</dbReference>
<dbReference type="InterPro" id="IPR050386">
    <property type="entry name" value="Glycosyl_hydrolase_5"/>
</dbReference>
<dbReference type="GO" id="GO:0005576">
    <property type="term" value="C:extracellular region"/>
    <property type="evidence" value="ECO:0007669"/>
    <property type="project" value="TreeGrafter"/>
</dbReference>
<evidence type="ECO:0000256" key="3">
    <source>
        <dbReference type="ARBA" id="ARBA00023001"/>
    </source>
</evidence>
<evidence type="ECO:0000256" key="1">
    <source>
        <dbReference type="ARBA" id="ARBA00005641"/>
    </source>
</evidence>
<dbReference type="PANTHER" id="PTHR31297">
    <property type="entry name" value="GLUCAN ENDO-1,6-BETA-GLUCOSIDASE B"/>
    <property type="match status" value="1"/>
</dbReference>
<evidence type="ECO:0000256" key="7">
    <source>
        <dbReference type="RuleBase" id="RU361153"/>
    </source>
</evidence>
<dbReference type="GO" id="GO:0030245">
    <property type="term" value="P:cellulose catabolic process"/>
    <property type="evidence" value="ECO:0007669"/>
    <property type="project" value="UniProtKB-KW"/>
</dbReference>
<dbReference type="KEGG" id="yrh:AABB31_21620"/>
<dbReference type="EC" id="3.2.1.-" evidence="9"/>
<protein>
    <submittedName>
        <fullName evidence="9">Glycoside hydrolase family 5 protein</fullName>
        <ecNumber evidence="9">3.2.1.-</ecNumber>
    </submittedName>
</protein>
<sequence length="297" mass="33440">MGDDFPVQRCVNLDQALEAPREGDWGYTIARGDIAWIAAQGFDTVRLPVRFHAYWDDGLDPAILARVDEVIGWAMEDGLQVILDLHHFEPLMDDPSTYGPTFQAIWTVLSDHYAGYDDALIFELLNEPSKELDTAGAVTLFEAVWPDIRADHPDRWIVIEGGWWSHHNQLPDLPLFDARTALSFHYYGPWEFTHQQATWLDNPPPPASWGSRADWNTLRRDFADAAGRDAPLFLGEFGVTEQTAPDERAEWIGAVRETAETHGIGWCHWGFAGGFKLFDPATQDWVPGMSPALLGQP</sequence>
<dbReference type="Pfam" id="PF00150">
    <property type="entry name" value="Cellulase"/>
    <property type="match status" value="1"/>
</dbReference>
<dbReference type="InterPro" id="IPR017853">
    <property type="entry name" value="GH"/>
</dbReference>
<gene>
    <name evidence="9" type="ORF">AABB31_21620</name>
</gene>
<keyword evidence="3" id="KW-0136">Cellulose degradation</keyword>
<evidence type="ECO:0000313" key="9">
    <source>
        <dbReference type="EMBL" id="WZU69650.2"/>
    </source>
</evidence>
<keyword evidence="6" id="KW-0624">Polysaccharide degradation</keyword>
<keyword evidence="4" id="KW-0119">Carbohydrate metabolism</keyword>
<evidence type="ECO:0000259" key="8">
    <source>
        <dbReference type="Pfam" id="PF00150"/>
    </source>
</evidence>
<evidence type="ECO:0000313" key="10">
    <source>
        <dbReference type="Proteomes" id="UP001470809"/>
    </source>
</evidence>
<evidence type="ECO:0000256" key="6">
    <source>
        <dbReference type="ARBA" id="ARBA00023326"/>
    </source>
</evidence>
<keyword evidence="5 7" id="KW-0326">Glycosidase</keyword>
<evidence type="ECO:0000256" key="5">
    <source>
        <dbReference type="ARBA" id="ARBA00023295"/>
    </source>
</evidence>
<dbReference type="InterPro" id="IPR001547">
    <property type="entry name" value="Glyco_hydro_5"/>
</dbReference>
<evidence type="ECO:0000256" key="4">
    <source>
        <dbReference type="ARBA" id="ARBA00023277"/>
    </source>
</evidence>
<comment type="similarity">
    <text evidence="1 7">Belongs to the glycosyl hydrolase 5 (cellulase A) family.</text>
</comment>
<name>A0AAN0MDJ6_9RHOB</name>
<dbReference type="InterPro" id="IPR018087">
    <property type="entry name" value="Glyco_hydro_5_CS"/>
</dbReference>
<dbReference type="Proteomes" id="UP001470809">
    <property type="component" value="Chromosome"/>
</dbReference>
<dbReference type="PROSITE" id="PS00659">
    <property type="entry name" value="GLYCOSYL_HYDROL_F5"/>
    <property type="match status" value="1"/>
</dbReference>
<proteinExistence type="inferred from homology"/>